<proteinExistence type="predicted"/>
<accession>A0ACB9NS40</accession>
<protein>
    <submittedName>
        <fullName evidence="1">Uncharacterized protein</fullName>
    </submittedName>
</protein>
<reference evidence="2" key="1">
    <citation type="journal article" date="2023" name="Front. Plant Sci.">
        <title>Chromosomal-level genome assembly of Melastoma candidum provides insights into trichome evolution.</title>
        <authorList>
            <person name="Zhong Y."/>
            <person name="Wu W."/>
            <person name="Sun C."/>
            <person name="Zou P."/>
            <person name="Liu Y."/>
            <person name="Dai S."/>
            <person name="Zhou R."/>
        </authorList>
    </citation>
    <scope>NUCLEOTIDE SEQUENCE [LARGE SCALE GENOMIC DNA]</scope>
</reference>
<organism evidence="1 2">
    <name type="scientific">Melastoma candidum</name>
    <dbReference type="NCBI Taxonomy" id="119954"/>
    <lineage>
        <taxon>Eukaryota</taxon>
        <taxon>Viridiplantae</taxon>
        <taxon>Streptophyta</taxon>
        <taxon>Embryophyta</taxon>
        <taxon>Tracheophyta</taxon>
        <taxon>Spermatophyta</taxon>
        <taxon>Magnoliopsida</taxon>
        <taxon>eudicotyledons</taxon>
        <taxon>Gunneridae</taxon>
        <taxon>Pentapetalae</taxon>
        <taxon>rosids</taxon>
        <taxon>malvids</taxon>
        <taxon>Myrtales</taxon>
        <taxon>Melastomataceae</taxon>
        <taxon>Melastomatoideae</taxon>
        <taxon>Melastomateae</taxon>
        <taxon>Melastoma</taxon>
    </lineage>
</organism>
<evidence type="ECO:0000313" key="2">
    <source>
        <dbReference type="Proteomes" id="UP001057402"/>
    </source>
</evidence>
<dbReference type="EMBL" id="CM042886">
    <property type="protein sequence ID" value="KAI4338801.1"/>
    <property type="molecule type" value="Genomic_DNA"/>
</dbReference>
<evidence type="ECO:0000313" key="1">
    <source>
        <dbReference type="EMBL" id="KAI4338801.1"/>
    </source>
</evidence>
<comment type="caution">
    <text evidence="1">The sequence shown here is derived from an EMBL/GenBank/DDBJ whole genome shotgun (WGS) entry which is preliminary data.</text>
</comment>
<name>A0ACB9NS40_9MYRT</name>
<sequence length="160" mass="17729">MAIAFSAFVFAASFLFLHVTGGRELVAANKEKLTAPSFESKARIEAEAAYIFRAADTSISMRRIQRRLFILEGTNEGKDLAADRKNKEPRETNMKVRSEALESTGSTLMETSLVSANNKGQSPPASISWRVPERKPPRSGKMPGFDSDYCQPRTHPPTHN</sequence>
<gene>
    <name evidence="1" type="ORF">MLD38_023813</name>
</gene>
<keyword evidence="2" id="KW-1185">Reference proteome</keyword>
<dbReference type="Proteomes" id="UP001057402">
    <property type="component" value="Chromosome 7"/>
</dbReference>